<dbReference type="PANTHER" id="PTHR22427:SF8">
    <property type="entry name" value="PROLINE-RICH PROTEIN 36"/>
    <property type="match status" value="1"/>
</dbReference>
<gene>
    <name evidence="3" type="primary">LOC121102555</name>
</gene>
<sequence length="162" mass="15963">MEKRDKGRAGAATRTTASRPPGLPTPRPPGSPRPPPPVTSAALRVLGAAGAAGRGPLAERAGGIRAAALPEAGPRVGPTQSAGTGPRSPASRPPAAGRGERALAKTPGPGSISSPGRASGTTRLGSLAHKGLRPPAEEPVSRGKAPETPRRSALSAGARRGT</sequence>
<reference evidence="3" key="1">
    <citation type="submission" date="2025-08" db="UniProtKB">
        <authorList>
            <consortium name="RefSeq"/>
        </authorList>
    </citation>
    <scope>IDENTIFICATION</scope>
    <source>
        <tissue evidence="3">Whole blood</tissue>
    </source>
</reference>
<protein>
    <submittedName>
        <fullName evidence="3">Proline-rich protein 36-like</fullName>
    </submittedName>
</protein>
<feature type="compositionally biased region" description="Polar residues" evidence="1">
    <location>
        <begin position="111"/>
        <end position="124"/>
    </location>
</feature>
<proteinExistence type="predicted"/>
<dbReference type="GeneID" id="121102555"/>
<evidence type="ECO:0000313" key="3">
    <source>
        <dbReference type="RefSeq" id="XP_040485355.1"/>
    </source>
</evidence>
<dbReference type="KEGG" id="umr:121102555"/>
<accession>A0A8M1FSF6</accession>
<feature type="compositionally biased region" description="Low complexity" evidence="1">
    <location>
        <begin position="9"/>
        <end position="20"/>
    </location>
</feature>
<feature type="compositionally biased region" description="Basic and acidic residues" evidence="1">
    <location>
        <begin position="135"/>
        <end position="150"/>
    </location>
</feature>
<feature type="compositionally biased region" description="Low complexity" evidence="1">
    <location>
        <begin position="151"/>
        <end position="162"/>
    </location>
</feature>
<keyword evidence="2" id="KW-1185">Reference proteome</keyword>
<evidence type="ECO:0000256" key="1">
    <source>
        <dbReference type="SAM" id="MobiDB-lite"/>
    </source>
</evidence>
<dbReference type="OrthoDB" id="8951351at2759"/>
<dbReference type="PANTHER" id="PTHR22427">
    <property type="entry name" value="GH15728P"/>
    <property type="match status" value="1"/>
</dbReference>
<feature type="region of interest" description="Disordered" evidence="1">
    <location>
        <begin position="1"/>
        <end position="47"/>
    </location>
</feature>
<evidence type="ECO:0000313" key="2">
    <source>
        <dbReference type="Proteomes" id="UP000261680"/>
    </source>
</evidence>
<name>A0A8M1FSF6_URSMA</name>
<feature type="region of interest" description="Disordered" evidence="1">
    <location>
        <begin position="62"/>
        <end position="162"/>
    </location>
</feature>
<dbReference type="Proteomes" id="UP000261680">
    <property type="component" value="Unplaced"/>
</dbReference>
<feature type="compositionally biased region" description="Pro residues" evidence="1">
    <location>
        <begin position="21"/>
        <end position="38"/>
    </location>
</feature>
<dbReference type="AlphaFoldDB" id="A0A8M1FSF6"/>
<dbReference type="RefSeq" id="XP_040485355.1">
    <property type="nucleotide sequence ID" value="XM_040629421.1"/>
</dbReference>
<organism evidence="2 3">
    <name type="scientific">Ursus maritimus</name>
    <name type="common">Polar bear</name>
    <name type="synonym">Thalarctos maritimus</name>
    <dbReference type="NCBI Taxonomy" id="29073"/>
    <lineage>
        <taxon>Eukaryota</taxon>
        <taxon>Metazoa</taxon>
        <taxon>Chordata</taxon>
        <taxon>Craniata</taxon>
        <taxon>Vertebrata</taxon>
        <taxon>Euteleostomi</taxon>
        <taxon>Mammalia</taxon>
        <taxon>Eutheria</taxon>
        <taxon>Laurasiatheria</taxon>
        <taxon>Carnivora</taxon>
        <taxon>Caniformia</taxon>
        <taxon>Ursidae</taxon>
        <taxon>Ursus</taxon>
    </lineage>
</organism>
<feature type="compositionally biased region" description="Low complexity" evidence="1">
    <location>
        <begin position="83"/>
        <end position="97"/>
    </location>
</feature>